<dbReference type="Proteomes" id="UP001632037">
    <property type="component" value="Unassembled WGS sequence"/>
</dbReference>
<name>A0ABD3EZA4_9STRA</name>
<reference evidence="2 3" key="1">
    <citation type="submission" date="2024-09" db="EMBL/GenBank/DDBJ databases">
        <title>Genome sequencing and assembly of Phytophthora oleae, isolate VK10A, causative agent of rot of olive drupes.</title>
        <authorList>
            <person name="Conti Taguali S."/>
            <person name="Riolo M."/>
            <person name="La Spada F."/>
            <person name="Cacciola S.O."/>
            <person name="Dionisio G."/>
        </authorList>
    </citation>
    <scope>NUCLEOTIDE SEQUENCE [LARGE SCALE GENOMIC DNA]</scope>
    <source>
        <strain evidence="2 3">VK10A</strain>
    </source>
</reference>
<dbReference type="AlphaFoldDB" id="A0ABD3EZA4"/>
<dbReference type="EMBL" id="JBIMZQ010000053">
    <property type="protein sequence ID" value="KAL3658509.1"/>
    <property type="molecule type" value="Genomic_DNA"/>
</dbReference>
<gene>
    <name evidence="2" type="ORF">V7S43_016393</name>
</gene>
<feature type="region of interest" description="Disordered" evidence="1">
    <location>
        <begin position="1"/>
        <end position="35"/>
    </location>
</feature>
<proteinExistence type="predicted"/>
<comment type="caution">
    <text evidence="2">The sequence shown here is derived from an EMBL/GenBank/DDBJ whole genome shotgun (WGS) entry which is preliminary data.</text>
</comment>
<accession>A0ABD3EZA4</accession>
<protein>
    <recommendedName>
        <fullName evidence="4">TAZ-type domain-containing protein</fullName>
    </recommendedName>
</protein>
<feature type="compositionally biased region" description="Low complexity" evidence="1">
    <location>
        <begin position="1"/>
        <end position="13"/>
    </location>
</feature>
<evidence type="ECO:0000313" key="2">
    <source>
        <dbReference type="EMBL" id="KAL3658509.1"/>
    </source>
</evidence>
<organism evidence="2 3">
    <name type="scientific">Phytophthora oleae</name>
    <dbReference type="NCBI Taxonomy" id="2107226"/>
    <lineage>
        <taxon>Eukaryota</taxon>
        <taxon>Sar</taxon>
        <taxon>Stramenopiles</taxon>
        <taxon>Oomycota</taxon>
        <taxon>Peronosporomycetes</taxon>
        <taxon>Peronosporales</taxon>
        <taxon>Peronosporaceae</taxon>
        <taxon>Phytophthora</taxon>
    </lineage>
</organism>
<evidence type="ECO:0000256" key="1">
    <source>
        <dbReference type="SAM" id="MobiDB-lite"/>
    </source>
</evidence>
<keyword evidence="3" id="KW-1185">Reference proteome</keyword>
<evidence type="ECO:0000313" key="3">
    <source>
        <dbReference type="Proteomes" id="UP001632037"/>
    </source>
</evidence>
<sequence>MANLDGDGSGNDSSDNDSVDMDLGGQRAAADKMPQETVKRLIRQAMLTTQFPPHTACSEFDRSCDLATSLFDFPVLVWVPDCLNAGQKPHCPNAECSCAPRLKEYRQRLCEDIDFRCRLLYVKYQCMGNREPRSCLSTVCDAYLNREVRTMIHFPFILTKKDGCF</sequence>
<evidence type="ECO:0008006" key="4">
    <source>
        <dbReference type="Google" id="ProtNLM"/>
    </source>
</evidence>